<sequence length="199" mass="20739">MNYPQPEPYPGAEPYPGGSYEPYGPGGGKPPVPSTVQYAFYLMLAGAAVTVLSTLLIFTQLDVVREEVQKQDVDAVFTESQLDSLVIFSVAIGVATNLVSAGLWIWMAFANRAGKNWARITASVLFGLSTVFTILSLVGSGVFGAGSGGAGIIAGVLTWLIGVAAIVLLWHKRSAAYFKPAPPPGYAPPPGFAPPPPGS</sequence>
<evidence type="ECO:0000256" key="2">
    <source>
        <dbReference type="SAM" id="Phobius"/>
    </source>
</evidence>
<proteinExistence type="predicted"/>
<keyword evidence="4" id="KW-1185">Reference proteome</keyword>
<evidence type="ECO:0000256" key="1">
    <source>
        <dbReference type="SAM" id="MobiDB-lite"/>
    </source>
</evidence>
<dbReference type="Proteomes" id="UP001519325">
    <property type="component" value="Unassembled WGS sequence"/>
</dbReference>
<comment type="caution">
    <text evidence="3">The sequence shown here is derived from an EMBL/GenBank/DDBJ whole genome shotgun (WGS) entry which is preliminary data.</text>
</comment>
<reference evidence="3 4" key="1">
    <citation type="submission" date="2021-03" db="EMBL/GenBank/DDBJ databases">
        <title>Sequencing the genomes of 1000 actinobacteria strains.</title>
        <authorList>
            <person name="Klenk H.-P."/>
        </authorList>
    </citation>
    <scope>NUCLEOTIDE SEQUENCE [LARGE SCALE GENOMIC DNA]</scope>
    <source>
        <strain evidence="3 4">DSM 45516</strain>
    </source>
</reference>
<dbReference type="EMBL" id="JAGGMR010000001">
    <property type="protein sequence ID" value="MBP2190952.1"/>
    <property type="molecule type" value="Genomic_DNA"/>
</dbReference>
<evidence type="ECO:0000313" key="4">
    <source>
        <dbReference type="Proteomes" id="UP001519325"/>
    </source>
</evidence>
<dbReference type="RefSeq" id="WP_209891836.1">
    <property type="nucleotide sequence ID" value="NZ_JAGGMR010000001.1"/>
</dbReference>
<keyword evidence="2" id="KW-0812">Transmembrane</keyword>
<feature type="region of interest" description="Disordered" evidence="1">
    <location>
        <begin position="1"/>
        <end position="26"/>
    </location>
</feature>
<protein>
    <recommendedName>
        <fullName evidence="5">Integral membrane protein</fullName>
    </recommendedName>
</protein>
<evidence type="ECO:0008006" key="5">
    <source>
        <dbReference type="Google" id="ProtNLM"/>
    </source>
</evidence>
<organism evidence="3 4">
    <name type="scientific">Nocardia goodfellowii</name>
    <dbReference type="NCBI Taxonomy" id="882446"/>
    <lineage>
        <taxon>Bacteria</taxon>
        <taxon>Bacillati</taxon>
        <taxon>Actinomycetota</taxon>
        <taxon>Actinomycetes</taxon>
        <taxon>Mycobacteriales</taxon>
        <taxon>Nocardiaceae</taxon>
        <taxon>Nocardia</taxon>
    </lineage>
</organism>
<evidence type="ECO:0000313" key="3">
    <source>
        <dbReference type="EMBL" id="MBP2190952.1"/>
    </source>
</evidence>
<feature type="transmembrane region" description="Helical" evidence="2">
    <location>
        <begin position="121"/>
        <end position="143"/>
    </location>
</feature>
<feature type="transmembrane region" description="Helical" evidence="2">
    <location>
        <begin position="85"/>
        <end position="109"/>
    </location>
</feature>
<feature type="transmembrane region" description="Helical" evidence="2">
    <location>
        <begin position="38"/>
        <end position="58"/>
    </location>
</feature>
<accession>A0ABS4QGY4</accession>
<name>A0ABS4QGY4_9NOCA</name>
<feature type="compositionally biased region" description="Pro residues" evidence="1">
    <location>
        <begin position="1"/>
        <end position="13"/>
    </location>
</feature>
<keyword evidence="2" id="KW-1133">Transmembrane helix</keyword>
<feature type="compositionally biased region" description="Low complexity" evidence="1">
    <location>
        <begin position="14"/>
        <end position="23"/>
    </location>
</feature>
<gene>
    <name evidence="3" type="ORF">BJ987_003853</name>
</gene>
<keyword evidence="2" id="KW-0472">Membrane</keyword>
<feature type="transmembrane region" description="Helical" evidence="2">
    <location>
        <begin position="149"/>
        <end position="170"/>
    </location>
</feature>